<proteinExistence type="predicted"/>
<comment type="caution">
    <text evidence="1">The sequence shown here is derived from an EMBL/GenBank/DDBJ whole genome shotgun (WGS) entry which is preliminary data.</text>
</comment>
<dbReference type="EMBL" id="ASGP02000004">
    <property type="protein sequence ID" value="KAH9511416.1"/>
    <property type="molecule type" value="Genomic_DNA"/>
</dbReference>
<reference evidence="1" key="2">
    <citation type="journal article" date="2022" name="Res Sq">
        <title>Comparative Genomics Reveals Insights into the Divergent Evolution of Astigmatic Mites and Household Pest Adaptations.</title>
        <authorList>
            <person name="Xiong Q."/>
            <person name="Wan A.T.-Y."/>
            <person name="Liu X.-Y."/>
            <person name="Fung C.S.-H."/>
            <person name="Xiao X."/>
            <person name="Malainual N."/>
            <person name="Hou J."/>
            <person name="Wang L."/>
            <person name="Wang M."/>
            <person name="Yang K."/>
            <person name="Cui Y."/>
            <person name="Leung E."/>
            <person name="Nong W."/>
            <person name="Shin S.-K."/>
            <person name="Au S."/>
            <person name="Jeong K.Y."/>
            <person name="Chew F.T."/>
            <person name="Hui J."/>
            <person name="Leung T.F."/>
            <person name="Tungtrongchitr A."/>
            <person name="Zhong N."/>
            <person name="Liu Z."/>
            <person name="Tsui S."/>
        </authorList>
    </citation>
    <scope>NUCLEOTIDE SEQUENCE</scope>
    <source>
        <strain evidence="1">Derf</strain>
        <tissue evidence="1">Whole organism</tissue>
    </source>
</reference>
<sequence length="64" mass="7504">MDDDMVIEDEIVSIPCKQTFSINKHENFQTSAQRKFRLASCQHKNVTLIEAQNEHILLVMMLRN</sequence>
<accession>A0A922L2Z3</accession>
<protein>
    <submittedName>
        <fullName evidence="1">Uncharacterized protein</fullName>
    </submittedName>
</protein>
<gene>
    <name evidence="1" type="ORF">DERF_009878</name>
</gene>
<evidence type="ECO:0000313" key="1">
    <source>
        <dbReference type="EMBL" id="KAH9511416.1"/>
    </source>
</evidence>
<evidence type="ECO:0000313" key="2">
    <source>
        <dbReference type="Proteomes" id="UP000790347"/>
    </source>
</evidence>
<reference evidence="1" key="1">
    <citation type="submission" date="2013-05" db="EMBL/GenBank/DDBJ databases">
        <authorList>
            <person name="Yim A.K.Y."/>
            <person name="Chan T.F."/>
            <person name="Ji K.M."/>
            <person name="Liu X.Y."/>
            <person name="Zhou J.W."/>
            <person name="Li R.Q."/>
            <person name="Yang K.Y."/>
            <person name="Li J."/>
            <person name="Li M."/>
            <person name="Law P.T.W."/>
            <person name="Wu Y.L."/>
            <person name="Cai Z.L."/>
            <person name="Qin H."/>
            <person name="Bao Y."/>
            <person name="Leung R.K.K."/>
            <person name="Ng P.K.S."/>
            <person name="Zou J."/>
            <person name="Zhong X.J."/>
            <person name="Ran P.X."/>
            <person name="Zhong N.S."/>
            <person name="Liu Z.G."/>
            <person name="Tsui S.K.W."/>
        </authorList>
    </citation>
    <scope>NUCLEOTIDE SEQUENCE</scope>
    <source>
        <strain evidence="1">Derf</strain>
        <tissue evidence="1">Whole organism</tissue>
    </source>
</reference>
<organism evidence="1 2">
    <name type="scientific">Dermatophagoides farinae</name>
    <name type="common">American house dust mite</name>
    <dbReference type="NCBI Taxonomy" id="6954"/>
    <lineage>
        <taxon>Eukaryota</taxon>
        <taxon>Metazoa</taxon>
        <taxon>Ecdysozoa</taxon>
        <taxon>Arthropoda</taxon>
        <taxon>Chelicerata</taxon>
        <taxon>Arachnida</taxon>
        <taxon>Acari</taxon>
        <taxon>Acariformes</taxon>
        <taxon>Sarcoptiformes</taxon>
        <taxon>Astigmata</taxon>
        <taxon>Psoroptidia</taxon>
        <taxon>Analgoidea</taxon>
        <taxon>Pyroglyphidae</taxon>
        <taxon>Dermatophagoidinae</taxon>
        <taxon>Dermatophagoides</taxon>
    </lineage>
</organism>
<name>A0A922L2Z3_DERFA</name>
<dbReference type="Proteomes" id="UP000790347">
    <property type="component" value="Unassembled WGS sequence"/>
</dbReference>
<dbReference type="AlphaFoldDB" id="A0A922L2Z3"/>
<keyword evidence="2" id="KW-1185">Reference proteome</keyword>